<dbReference type="EMBL" id="AUZX01009460">
    <property type="protein sequence ID" value="EQD51710.1"/>
    <property type="molecule type" value="Genomic_DNA"/>
</dbReference>
<evidence type="ECO:0000256" key="1">
    <source>
        <dbReference type="SAM" id="MobiDB-lite"/>
    </source>
</evidence>
<feature type="non-terminal residue" evidence="2">
    <location>
        <position position="1"/>
    </location>
</feature>
<organism evidence="2">
    <name type="scientific">mine drainage metagenome</name>
    <dbReference type="NCBI Taxonomy" id="410659"/>
    <lineage>
        <taxon>unclassified sequences</taxon>
        <taxon>metagenomes</taxon>
        <taxon>ecological metagenomes</taxon>
    </lineage>
</organism>
<dbReference type="Gene3D" id="3.40.50.1460">
    <property type="match status" value="1"/>
</dbReference>
<dbReference type="AlphaFoldDB" id="T1BBW5"/>
<name>T1BBW5_9ZZZZ</name>
<feature type="region of interest" description="Disordered" evidence="1">
    <location>
        <begin position="1"/>
        <end position="21"/>
    </location>
</feature>
<evidence type="ECO:0000313" key="2">
    <source>
        <dbReference type="EMBL" id="EQD51710.1"/>
    </source>
</evidence>
<protein>
    <submittedName>
        <fullName evidence="2">Peptidase C14 caspase catalytic subunit p20</fullName>
    </submittedName>
</protein>
<accession>T1BBW5</accession>
<reference evidence="2" key="2">
    <citation type="journal article" date="2014" name="ISME J.">
        <title>Microbial stratification in low pH oxic and suboxic macroscopic growths along an acid mine drainage.</title>
        <authorList>
            <person name="Mendez-Garcia C."/>
            <person name="Mesa V."/>
            <person name="Sprenger R.R."/>
            <person name="Richter M."/>
            <person name="Diez M.S."/>
            <person name="Solano J."/>
            <person name="Bargiela R."/>
            <person name="Golyshina O.V."/>
            <person name="Manteca A."/>
            <person name="Ramos J.L."/>
            <person name="Gallego J.R."/>
            <person name="Llorente I."/>
            <person name="Martins Dos Santos V.A."/>
            <person name="Jensen O.N."/>
            <person name="Pelaez A.I."/>
            <person name="Sanchez J."/>
            <person name="Ferrer M."/>
        </authorList>
    </citation>
    <scope>NUCLEOTIDE SEQUENCE</scope>
</reference>
<proteinExistence type="predicted"/>
<reference evidence="2" key="1">
    <citation type="submission" date="2013-08" db="EMBL/GenBank/DDBJ databases">
        <authorList>
            <person name="Mendez C."/>
            <person name="Richter M."/>
            <person name="Ferrer M."/>
            <person name="Sanchez J."/>
        </authorList>
    </citation>
    <scope>NUCLEOTIDE SEQUENCE</scope>
</reference>
<comment type="caution">
    <text evidence="2">The sequence shown here is derived from an EMBL/GenBank/DDBJ whole genome shotgun (WGS) entry which is preliminary data.</text>
</comment>
<sequence>HGTPNARNGEGSLVPWDGDPTSLDTSTETLKDFYRRIAKIKAHQIVVALDTCFSGAGGRSIILAGTRPLITVNTQENLIPSRVTLLAASGGNEISGVTQRQGHGLFTYYLLKGLDGHKRKTTTLCSYVKSHVSEEAALENRDQHPVCTGPNTPVTKKM</sequence>
<gene>
    <name evidence="2" type="ORF">B1A_12960</name>
</gene>
<feature type="non-terminal residue" evidence="2">
    <location>
        <position position="158"/>
    </location>
</feature>